<name>A0ACC0W6T0_9STRA</name>
<gene>
    <name evidence="1" type="ORF">PsorP6_006980</name>
</gene>
<accession>A0ACC0W6T0</accession>
<dbReference type="Proteomes" id="UP001163321">
    <property type="component" value="Chromosome 3"/>
</dbReference>
<proteinExistence type="predicted"/>
<evidence type="ECO:0000313" key="1">
    <source>
        <dbReference type="EMBL" id="KAI9914437.1"/>
    </source>
</evidence>
<protein>
    <submittedName>
        <fullName evidence="1">Uncharacterized protein</fullName>
    </submittedName>
</protein>
<sequence>MASLGTQPLPSKNHLVPVNHSFTPFTDKPNRARLTFTMPSLPKSQRTHQDYQPLQQLRPQPHALVSRPSLHSTRTPVSLLSDETATHALLAPVSHRHPLVNDFFDPLGGLNPVQSGPSPRGSVGKRQRQETIPEETNPSSTQVFECNGPRDAAADAPGETIRTSTRRAKRIQRWSPSSERPRDHHVSNGGPRRVAKRATSRRAASSRPLGNATRDISLDMLQAQFERPLQQAAARFGVCTTLLKKVCRRHGINNWPYRKIAGLRKSIESMTKQVQYFEGEQKRAYADQLKKLEMDLQAYIRTGRKHPLTDALVRALDADAADEDKVQEGTEEHKEAQTVPTWFMAPSREPPRPIEADPRDGGPTRTQHVLNAQVRPRKCQLPSIALILQHQRYTSPSRAASTHLLKTALVDTSYGRPKAQMKPLWRYFPPVNHEVA</sequence>
<reference evidence="1 2" key="1">
    <citation type="journal article" date="2022" name="bioRxiv">
        <title>The genome of the oomycete Peronosclerospora sorghi, a cosmopolitan pathogen of maize and sorghum, is inflated with dispersed pseudogenes.</title>
        <authorList>
            <person name="Fletcher K."/>
            <person name="Martin F."/>
            <person name="Isakeit T."/>
            <person name="Cavanaugh K."/>
            <person name="Magill C."/>
            <person name="Michelmore R."/>
        </authorList>
    </citation>
    <scope>NUCLEOTIDE SEQUENCE [LARGE SCALE GENOMIC DNA]</scope>
    <source>
        <strain evidence="1">P6</strain>
    </source>
</reference>
<dbReference type="EMBL" id="CM047582">
    <property type="protein sequence ID" value="KAI9914437.1"/>
    <property type="molecule type" value="Genomic_DNA"/>
</dbReference>
<evidence type="ECO:0000313" key="2">
    <source>
        <dbReference type="Proteomes" id="UP001163321"/>
    </source>
</evidence>
<organism evidence="1 2">
    <name type="scientific">Peronosclerospora sorghi</name>
    <dbReference type="NCBI Taxonomy" id="230839"/>
    <lineage>
        <taxon>Eukaryota</taxon>
        <taxon>Sar</taxon>
        <taxon>Stramenopiles</taxon>
        <taxon>Oomycota</taxon>
        <taxon>Peronosporomycetes</taxon>
        <taxon>Peronosporales</taxon>
        <taxon>Peronosporaceae</taxon>
        <taxon>Peronosclerospora</taxon>
    </lineage>
</organism>
<keyword evidence="2" id="KW-1185">Reference proteome</keyword>
<comment type="caution">
    <text evidence="1">The sequence shown here is derived from an EMBL/GenBank/DDBJ whole genome shotgun (WGS) entry which is preliminary data.</text>
</comment>